<organism evidence="2 3">
    <name type="scientific">Dorcoceras hygrometricum</name>
    <dbReference type="NCBI Taxonomy" id="472368"/>
    <lineage>
        <taxon>Eukaryota</taxon>
        <taxon>Viridiplantae</taxon>
        <taxon>Streptophyta</taxon>
        <taxon>Embryophyta</taxon>
        <taxon>Tracheophyta</taxon>
        <taxon>Spermatophyta</taxon>
        <taxon>Magnoliopsida</taxon>
        <taxon>eudicotyledons</taxon>
        <taxon>Gunneridae</taxon>
        <taxon>Pentapetalae</taxon>
        <taxon>asterids</taxon>
        <taxon>lamiids</taxon>
        <taxon>Lamiales</taxon>
        <taxon>Gesneriaceae</taxon>
        <taxon>Didymocarpoideae</taxon>
        <taxon>Trichosporeae</taxon>
        <taxon>Loxocarpinae</taxon>
        <taxon>Dorcoceras</taxon>
    </lineage>
</organism>
<proteinExistence type="predicted"/>
<dbReference type="Proteomes" id="UP000250235">
    <property type="component" value="Unassembled WGS sequence"/>
</dbReference>
<evidence type="ECO:0000313" key="3">
    <source>
        <dbReference type="Proteomes" id="UP000250235"/>
    </source>
</evidence>
<evidence type="ECO:0000256" key="1">
    <source>
        <dbReference type="SAM" id="MobiDB-lite"/>
    </source>
</evidence>
<keyword evidence="3" id="KW-1185">Reference proteome</keyword>
<evidence type="ECO:0000313" key="2">
    <source>
        <dbReference type="EMBL" id="KZV41701.1"/>
    </source>
</evidence>
<gene>
    <name evidence="2" type="ORF">F511_09435</name>
</gene>
<protein>
    <submittedName>
        <fullName evidence="2">Uncharacterized protein</fullName>
    </submittedName>
</protein>
<sequence length="324" mass="36403">MQMNYMLNMMCMLAKPTTHMKQYTIKYQHNSTTSGTTGITHSSLMNQSTKQTVLGYNRYARSPSHASSHIAQVDQIVYISVRAKPSSAQGYQIRSRFQLRINRPHYPDYALPAAQALSRLCLRSCQITSSDQLRVFSSAQTSKLTTACTRQQHISPEIWSLSSGHPEHFQDDFNLHSQRKFLVPSEMLQKPSNPKQLAPLSTQGYQLTKIPLASTHQLTLLSLTTMHNSKLTLTYHIPAHTSSHFLCLQHSLARFRPRNKKEQPAQPKQIIAQTVTLEESQGMEALADSGAQRYSPPVGIKSTGSSPVPFKPSELQAQHDLSFK</sequence>
<name>A0A2Z7C6W5_9LAMI</name>
<dbReference type="EMBL" id="KQ999403">
    <property type="protein sequence ID" value="KZV41701.1"/>
    <property type="molecule type" value="Genomic_DNA"/>
</dbReference>
<dbReference type="AlphaFoldDB" id="A0A2Z7C6W5"/>
<feature type="region of interest" description="Disordered" evidence="1">
    <location>
        <begin position="284"/>
        <end position="324"/>
    </location>
</feature>
<accession>A0A2Z7C6W5</accession>
<reference evidence="2 3" key="1">
    <citation type="journal article" date="2015" name="Proc. Natl. Acad. Sci. U.S.A.">
        <title>The resurrection genome of Boea hygrometrica: A blueprint for survival of dehydration.</title>
        <authorList>
            <person name="Xiao L."/>
            <person name="Yang G."/>
            <person name="Zhang L."/>
            <person name="Yang X."/>
            <person name="Zhao S."/>
            <person name="Ji Z."/>
            <person name="Zhou Q."/>
            <person name="Hu M."/>
            <person name="Wang Y."/>
            <person name="Chen M."/>
            <person name="Xu Y."/>
            <person name="Jin H."/>
            <person name="Xiao X."/>
            <person name="Hu G."/>
            <person name="Bao F."/>
            <person name="Hu Y."/>
            <person name="Wan P."/>
            <person name="Li L."/>
            <person name="Deng X."/>
            <person name="Kuang T."/>
            <person name="Xiang C."/>
            <person name="Zhu J.K."/>
            <person name="Oliver M.J."/>
            <person name="He Y."/>
        </authorList>
    </citation>
    <scope>NUCLEOTIDE SEQUENCE [LARGE SCALE GENOMIC DNA]</scope>
    <source>
        <strain evidence="3">cv. XS01</strain>
    </source>
</reference>